<feature type="compositionally biased region" description="Low complexity" evidence="2">
    <location>
        <begin position="46"/>
        <end position="78"/>
    </location>
</feature>
<feature type="compositionally biased region" description="Low complexity" evidence="2">
    <location>
        <begin position="866"/>
        <end position="942"/>
    </location>
</feature>
<feature type="compositionally biased region" description="Acidic residues" evidence="2">
    <location>
        <begin position="997"/>
        <end position="1010"/>
    </location>
</feature>
<dbReference type="AlphaFoldDB" id="A0AAD4D650"/>
<feature type="non-terminal residue" evidence="3">
    <location>
        <position position="1033"/>
    </location>
</feature>
<proteinExistence type="predicted"/>
<comment type="caution">
    <text evidence="3">The sequence shown here is derived from an EMBL/GenBank/DDBJ whole genome shotgun (WGS) entry which is preliminary data.</text>
</comment>
<feature type="compositionally biased region" description="Pro residues" evidence="2">
    <location>
        <begin position="136"/>
        <end position="145"/>
    </location>
</feature>
<name>A0AAD4D650_9FUNG</name>
<accession>A0AAD4D650</accession>
<gene>
    <name evidence="3" type="ORF">BGZ95_002008</name>
</gene>
<keyword evidence="1" id="KW-0175">Coiled coil</keyword>
<reference evidence="3" key="1">
    <citation type="journal article" date="2020" name="Fungal Divers.">
        <title>Resolving the Mortierellaceae phylogeny through synthesis of multi-gene phylogenetics and phylogenomics.</title>
        <authorList>
            <person name="Vandepol N."/>
            <person name="Liber J."/>
            <person name="Desiro A."/>
            <person name="Na H."/>
            <person name="Kennedy M."/>
            <person name="Barry K."/>
            <person name="Grigoriev I.V."/>
            <person name="Miller A.N."/>
            <person name="O'Donnell K."/>
            <person name="Stajich J.E."/>
            <person name="Bonito G."/>
        </authorList>
    </citation>
    <scope>NUCLEOTIDE SEQUENCE</scope>
    <source>
        <strain evidence="3">NRRL 28262</strain>
    </source>
</reference>
<organism evidence="3 4">
    <name type="scientific">Linnemannia exigua</name>
    <dbReference type="NCBI Taxonomy" id="604196"/>
    <lineage>
        <taxon>Eukaryota</taxon>
        <taxon>Fungi</taxon>
        <taxon>Fungi incertae sedis</taxon>
        <taxon>Mucoromycota</taxon>
        <taxon>Mortierellomycotina</taxon>
        <taxon>Mortierellomycetes</taxon>
        <taxon>Mortierellales</taxon>
        <taxon>Mortierellaceae</taxon>
        <taxon>Linnemannia</taxon>
    </lineage>
</organism>
<feature type="region of interest" description="Disordered" evidence="2">
    <location>
        <begin position="1"/>
        <end position="148"/>
    </location>
</feature>
<keyword evidence="4" id="KW-1185">Reference proteome</keyword>
<feature type="coiled-coil region" evidence="1">
    <location>
        <begin position="693"/>
        <end position="790"/>
    </location>
</feature>
<feature type="compositionally biased region" description="Low complexity" evidence="2">
    <location>
        <begin position="97"/>
        <end position="108"/>
    </location>
</feature>
<dbReference type="Proteomes" id="UP001194580">
    <property type="component" value="Unassembled WGS sequence"/>
</dbReference>
<feature type="coiled-coil region" evidence="1">
    <location>
        <begin position="381"/>
        <end position="482"/>
    </location>
</feature>
<evidence type="ECO:0000256" key="1">
    <source>
        <dbReference type="SAM" id="Coils"/>
    </source>
</evidence>
<evidence type="ECO:0000313" key="3">
    <source>
        <dbReference type="EMBL" id="KAG0269600.1"/>
    </source>
</evidence>
<dbReference type="EMBL" id="JAAAIL010001413">
    <property type="protein sequence ID" value="KAG0269600.1"/>
    <property type="molecule type" value="Genomic_DNA"/>
</dbReference>
<evidence type="ECO:0000313" key="4">
    <source>
        <dbReference type="Proteomes" id="UP001194580"/>
    </source>
</evidence>
<evidence type="ECO:0000256" key="2">
    <source>
        <dbReference type="SAM" id="MobiDB-lite"/>
    </source>
</evidence>
<feature type="coiled-coil region" evidence="1">
    <location>
        <begin position="608"/>
        <end position="663"/>
    </location>
</feature>
<protein>
    <submittedName>
        <fullName evidence="3">Uncharacterized protein</fullName>
    </submittedName>
</protein>
<feature type="compositionally biased region" description="Low complexity" evidence="2">
    <location>
        <begin position="971"/>
        <end position="980"/>
    </location>
</feature>
<sequence>MSFQPSKHSARSQQPSFTRQPTSPTHRLDFAITASSSRGIKLGARNATTTTASNNNGTNHKNNSNNYSNTTVSSSTSRTDSDHTSQASSMSRVARPATATTTQTTTTQGKPPSPHELAPPQTGGNPVRLTDVTSPNPLPFPPPPTAHYQQFATNTEQNRTTPKVHQVSLPLPRESMQHQLSPRVLSISPTFPTHGSTIPQLLPRHNVVGSGVGYTAAEHGVGQVPVDCTVQEAGPGTLENRDVNNLNITPANFAHELLLKQEEVSPPTILQDILSSYSAKGGMVVAPANTSDMPTNYLRERIVSRSSPTVAAPVSALVNCGDGPEEQIVTVMMKKAEIERQWLGVEQQKFRLIDELQLKVQEESDKYYVANQEVKAMGAKNTVLQATADQLQAKGDQLQAQVFALEGRLNEAQSLLRETDRDRAKLTEVQGQLRGQTATKIESINAAMASAQRSLENLSFDKAQVEIESARLKIVIQELETDRGDDFKELQVAYNKTLQIGQRQFDDIANYKTRCETHEVTIESLNTHLRQQTAMACELRREIDVRGVAIDSLEVTNASLADRIEFLTQSSDYQQSVLQSQLQDVSAMCQENHDAELEKVRAERDTDKETYTSELTRMQSSIKELQAEFQNLVARNQRLVDEMKALRDEKLRQTERIAQLQEGASTMEVENRRLLSSSMEAQSDYTEEINNTILEFESRLEERRRRVQEREQEIQAKDTQISELQSQIQTMTSDIDASKEENRQLDREMLELRVKIQLLQTDYEFITNLRDELQFELQNLQEQIRNSSNNGSVGVLARLVIGSSSSNLIQQDPMPLTDIARLHSRDQGASSAATDFSPWPLELGTPPTLDSSVAATSADTNVTPVTKIPIPGSPSSPTATPTVTTAMTTSSSRIATDIADTTTNTTIATPRVRMRSSGPASTTTASVSAVASAGGSRPSPSSTIQQRGTVGGRGEEVYHHPPPAKRRRGVTTKVTTPTRVIGVDGSSSPVNNHDDHGESEDDDGDDEADFAIEPRANAPPPRPHASTSTSTNA</sequence>
<feature type="compositionally biased region" description="Polar residues" evidence="2">
    <location>
        <begin position="1"/>
        <end position="25"/>
    </location>
</feature>
<feature type="region of interest" description="Disordered" evidence="2">
    <location>
        <begin position="864"/>
        <end position="1033"/>
    </location>
</feature>